<dbReference type="EMBL" id="JAPHNI010000382">
    <property type="protein sequence ID" value="KAJ8111705.1"/>
    <property type="molecule type" value="Genomic_DNA"/>
</dbReference>
<gene>
    <name evidence="1" type="ORF">OPT61_g5763</name>
</gene>
<proteinExistence type="predicted"/>
<evidence type="ECO:0000313" key="2">
    <source>
        <dbReference type="Proteomes" id="UP001153331"/>
    </source>
</evidence>
<accession>A0ACC2I935</accession>
<comment type="caution">
    <text evidence="1">The sequence shown here is derived from an EMBL/GenBank/DDBJ whole genome shotgun (WGS) entry which is preliminary data.</text>
</comment>
<protein>
    <submittedName>
        <fullName evidence="1">Uncharacterized protein</fullName>
    </submittedName>
</protein>
<keyword evidence="2" id="KW-1185">Reference proteome</keyword>
<dbReference type="Proteomes" id="UP001153331">
    <property type="component" value="Unassembled WGS sequence"/>
</dbReference>
<reference evidence="1" key="1">
    <citation type="submission" date="2022-11" db="EMBL/GenBank/DDBJ databases">
        <title>Genome Sequence of Boeremia exigua.</title>
        <authorList>
            <person name="Buettner E."/>
        </authorList>
    </citation>
    <scope>NUCLEOTIDE SEQUENCE</scope>
    <source>
        <strain evidence="1">CU02</strain>
    </source>
</reference>
<organism evidence="1 2">
    <name type="scientific">Boeremia exigua</name>
    <dbReference type="NCBI Taxonomy" id="749465"/>
    <lineage>
        <taxon>Eukaryota</taxon>
        <taxon>Fungi</taxon>
        <taxon>Dikarya</taxon>
        <taxon>Ascomycota</taxon>
        <taxon>Pezizomycotina</taxon>
        <taxon>Dothideomycetes</taxon>
        <taxon>Pleosporomycetidae</taxon>
        <taxon>Pleosporales</taxon>
        <taxon>Pleosporineae</taxon>
        <taxon>Didymellaceae</taxon>
        <taxon>Boeremia</taxon>
    </lineage>
</organism>
<name>A0ACC2I935_9PLEO</name>
<sequence>MSKPQVLIIGCGAVGLLQGYYLSTGADITYLVRSGRKSAFAGPKQLYSYKDDEIFTFSNYRLVESLSEISSETFEFVIDTLDGNTARSEGGIATIAAVGDLLNAKQNHECFVVYSAIGLDMEEHYAQTMRIAPTRLFAGVSMLVHQPTTRISLPETADKAKIAKADLLFSYLEPKTGILAFNTQPQLVPKLEAVYNANGKLNVQSIPAFVAPWFMLVNMLHFITWHVDGWTPFEQFRSNTELWSLMVRAQTEILSLPRFGWTGWLLSFVFKSWAAEKLNAPMVAGAKPMKLEDFNAFHHGGKVVKQDVRALEDILREGESSARKMPALREIVKRAHAVEASRE</sequence>
<evidence type="ECO:0000313" key="1">
    <source>
        <dbReference type="EMBL" id="KAJ8111705.1"/>
    </source>
</evidence>